<dbReference type="VEuPathDB" id="AmoebaDB:EHI_074700"/>
<accession>A0A5K1UNZ9</accession>
<reference evidence="1 2" key="1">
    <citation type="submission" date="2016-05" db="EMBL/GenBank/DDBJ databases">
        <title>First whole genome sequencing of Entamoeba histolytica HM1:IMSS-clone-6.</title>
        <authorList>
            <person name="Mukherjee Avik.K."/>
            <person name="Izumyama S."/>
            <person name="Nakada-Tsukui K."/>
            <person name="Nozaki T."/>
        </authorList>
    </citation>
    <scope>NUCLEOTIDE SEQUENCE [LARGE SCALE GENOMIC DNA]</scope>
    <source>
        <strain evidence="1 2">HM1:IMSS clone 6</strain>
    </source>
</reference>
<evidence type="ECO:0000313" key="2">
    <source>
        <dbReference type="Proteomes" id="UP000078387"/>
    </source>
</evidence>
<dbReference type="VEuPathDB" id="AmoebaDB:EHI8A_170890"/>
<protein>
    <submittedName>
        <fullName evidence="1">Uncharacterized protein</fullName>
    </submittedName>
</protein>
<dbReference type="VEuPathDB" id="AmoebaDB:KM1_176600"/>
<name>A0A5K1UNZ9_ENTHI</name>
<proteinExistence type="predicted"/>
<comment type="caution">
    <text evidence="1">The sequence shown here is derived from an EMBL/GenBank/DDBJ whole genome shotgun (WGS) entry which is preliminary data.</text>
</comment>
<organism evidence="1 2">
    <name type="scientific">Entamoeba histolytica</name>
    <dbReference type="NCBI Taxonomy" id="5759"/>
    <lineage>
        <taxon>Eukaryota</taxon>
        <taxon>Amoebozoa</taxon>
        <taxon>Evosea</taxon>
        <taxon>Archamoebae</taxon>
        <taxon>Mastigamoebida</taxon>
        <taxon>Entamoebidae</taxon>
        <taxon>Entamoeba</taxon>
    </lineage>
</organism>
<dbReference type="VEuPathDB" id="AmoebaDB:EHI7A_100640"/>
<evidence type="ECO:0000313" key="1">
    <source>
        <dbReference type="EMBL" id="GAT98284.1"/>
    </source>
</evidence>
<dbReference type="AlphaFoldDB" id="A0A5K1UNZ9"/>
<dbReference type="OMA" id="NDSAYQD"/>
<dbReference type="EMBL" id="BDEQ01000001">
    <property type="protein sequence ID" value="GAT98284.1"/>
    <property type="molecule type" value="Genomic_DNA"/>
</dbReference>
<gene>
    <name evidence="1" type="ORF">CL6EHI_074700</name>
</gene>
<dbReference type="Proteomes" id="UP000078387">
    <property type="component" value="Unassembled WGS sequence"/>
</dbReference>
<sequence length="380" mass="44805">MEVDNRMKAYLVLQGNLLIDESARLVNRNLKGEIKQVSIIKLFGLLFEHCKYEKSYYALLSFIPRSPLNSYSSFVKEFDGLKNKLGDLYTDDSPLVQCVTNISRIITMRKRLIEILPKIPKSIDYFEQANIQQTEVYNSLFSRTTEYEQKRIEEIDDMQNICLVPLKRNVLNELELLRNLVQSSVFLQKREYKELGKLYESCTKILLDWKDLVLSELEGCNDLIPVAIKTFNEYPFFKMIRNWINALGDLANILGNFHVQSNYFHSIIEDYLKDGTMFMYFQKTEIIQPILCVPTQAHIVYGDLVFDYLTHHLSFEEKFFYKVPNHSFNGNNIAFYIYVKKEEVFVIIVQSNKFIEKDDSVFNFLDKLMNDMFCFKSIFN</sequence>